<name>A0A6M3L635_9ZZZZ</name>
<accession>A0A6M3L635</accession>
<protein>
    <submittedName>
        <fullName evidence="1">Uncharacterized protein</fullName>
    </submittedName>
</protein>
<dbReference type="AlphaFoldDB" id="A0A6M3L635"/>
<proteinExistence type="predicted"/>
<reference evidence="1" key="1">
    <citation type="submission" date="2020-03" db="EMBL/GenBank/DDBJ databases">
        <title>The deep terrestrial virosphere.</title>
        <authorList>
            <person name="Holmfeldt K."/>
            <person name="Nilsson E."/>
            <person name="Simone D."/>
            <person name="Lopez-Fernandez M."/>
            <person name="Wu X."/>
            <person name="de Brujin I."/>
            <person name="Lundin D."/>
            <person name="Andersson A."/>
            <person name="Bertilsson S."/>
            <person name="Dopson M."/>
        </authorList>
    </citation>
    <scope>NUCLEOTIDE SEQUENCE</scope>
    <source>
        <strain evidence="1">MM415B02644</strain>
    </source>
</reference>
<evidence type="ECO:0000313" key="1">
    <source>
        <dbReference type="EMBL" id="QJA88924.1"/>
    </source>
</evidence>
<organism evidence="1">
    <name type="scientific">viral metagenome</name>
    <dbReference type="NCBI Taxonomy" id="1070528"/>
    <lineage>
        <taxon>unclassified sequences</taxon>
        <taxon>metagenomes</taxon>
        <taxon>organismal metagenomes</taxon>
    </lineage>
</organism>
<dbReference type="EMBL" id="MT142812">
    <property type="protein sequence ID" value="QJA88924.1"/>
    <property type="molecule type" value="Genomic_DNA"/>
</dbReference>
<gene>
    <name evidence="1" type="ORF">MM415B02644_0009</name>
</gene>
<sequence length="146" mass="16602">MTHDLPYGEFSDAVAKCLARFEGRDYDPDGPLVFAWHVHHDELVEPLTEPIANRIDWIIKRKPVLEIPIRLEWLRLVKGELPKEFVKASAAYKRAWVACLRAWAACDQASMACAEELEALHAAELPGCPWNGTELVLPKEDEKARE</sequence>